<gene>
    <name evidence="3" type="ORF">A2W41_03830</name>
</gene>
<evidence type="ECO:0000313" key="4">
    <source>
        <dbReference type="Proteomes" id="UP000176700"/>
    </source>
</evidence>
<evidence type="ECO:0000256" key="2">
    <source>
        <dbReference type="SAM" id="SignalP"/>
    </source>
</evidence>
<evidence type="ECO:0008006" key="5">
    <source>
        <dbReference type="Google" id="ProtNLM"/>
    </source>
</evidence>
<keyword evidence="1" id="KW-1133">Transmembrane helix</keyword>
<protein>
    <recommendedName>
        <fullName evidence="5">DUF4190 domain-containing protein</fullName>
    </recommendedName>
</protein>
<keyword evidence="1" id="KW-0812">Transmembrane</keyword>
<feature type="transmembrane region" description="Helical" evidence="1">
    <location>
        <begin position="64"/>
        <end position="86"/>
    </location>
</feature>
<organism evidence="3 4">
    <name type="scientific">Candidatus Ryanbacteria bacterium RIFCSPHIGHO2_01_45_13</name>
    <dbReference type="NCBI Taxonomy" id="1802112"/>
    <lineage>
        <taxon>Bacteria</taxon>
        <taxon>Candidatus Ryaniibacteriota</taxon>
    </lineage>
</organism>
<keyword evidence="1" id="KW-0472">Membrane</keyword>
<comment type="caution">
    <text evidence="3">The sequence shown here is derived from an EMBL/GenBank/DDBJ whole genome shotgun (WGS) entry which is preliminary data.</text>
</comment>
<evidence type="ECO:0000256" key="1">
    <source>
        <dbReference type="SAM" id="Phobius"/>
    </source>
</evidence>
<feature type="transmembrane region" description="Helical" evidence="1">
    <location>
        <begin position="106"/>
        <end position="128"/>
    </location>
</feature>
<dbReference type="InterPro" id="IPR043993">
    <property type="entry name" value="T4SS_pilin"/>
</dbReference>
<dbReference type="Proteomes" id="UP000176700">
    <property type="component" value="Unassembled WGS sequence"/>
</dbReference>
<keyword evidence="2" id="KW-0732">Signal</keyword>
<feature type="signal peptide" evidence="2">
    <location>
        <begin position="1"/>
        <end position="28"/>
    </location>
</feature>
<sequence length="159" mass="16996">MHRCQRKKTLFAFTLVSMSICVPLLTTAQLGPIPISEGIVPPSCQGSVCNLCQLYELGQRLVRFMLFNIAVPLAVVALIIGGTLLVTAGGSEERQTMGRKALTSTVVGLFIAFAAWIVINTLLLVIGFKVPWGSAITNWNETPPGCGGGASVQEEPFFT</sequence>
<accession>A0A1G2FWP0</accession>
<proteinExistence type="predicted"/>
<dbReference type="AlphaFoldDB" id="A0A1G2FWP0"/>
<dbReference type="EMBL" id="MHNI01000018">
    <property type="protein sequence ID" value="OGZ42483.1"/>
    <property type="molecule type" value="Genomic_DNA"/>
</dbReference>
<evidence type="ECO:0000313" key="3">
    <source>
        <dbReference type="EMBL" id="OGZ42483.1"/>
    </source>
</evidence>
<dbReference type="Pfam" id="PF18895">
    <property type="entry name" value="T4SS_pilin"/>
    <property type="match status" value="1"/>
</dbReference>
<reference evidence="3 4" key="1">
    <citation type="journal article" date="2016" name="Nat. Commun.">
        <title>Thousands of microbial genomes shed light on interconnected biogeochemical processes in an aquifer system.</title>
        <authorList>
            <person name="Anantharaman K."/>
            <person name="Brown C.T."/>
            <person name="Hug L.A."/>
            <person name="Sharon I."/>
            <person name="Castelle C.J."/>
            <person name="Probst A.J."/>
            <person name="Thomas B.C."/>
            <person name="Singh A."/>
            <person name="Wilkins M.J."/>
            <person name="Karaoz U."/>
            <person name="Brodie E.L."/>
            <person name="Williams K.H."/>
            <person name="Hubbard S.S."/>
            <person name="Banfield J.F."/>
        </authorList>
    </citation>
    <scope>NUCLEOTIDE SEQUENCE [LARGE SCALE GENOMIC DNA]</scope>
</reference>
<name>A0A1G2FWP0_9BACT</name>
<feature type="chain" id="PRO_5009582890" description="DUF4190 domain-containing protein" evidence="2">
    <location>
        <begin position="29"/>
        <end position="159"/>
    </location>
</feature>